<sequence length="720" mass="77560">MYGYSTRTIPRLARGVVKQSSRLPVITFRRTFAAAKPSSPRPPPSPPPFETVPTCPSPTCGCAATPEMPEGLPIDVKSPLNGVVSAYAEQVLVCTGKDDWTSRIEEENSGDNLAADLKELFGRGGTYSDRSELQTTSAYLLPSFKYVPFLPRVSFDSVQALAKGYLLPEKLHKMHDNLSPIHRDRLTRKEAYQSLLYGVKDVEDVLVLICGHGGRDMRCGVMGPVLRDEFERQFEGAGLAVQRGPVAVDETEGERIAAPEGGSEEDKTSARVGLISHIGGHKFAGNVIVYIPPTLRTAGGEEHPLAGMGICSFISPRYLPVLVILAIAGVAWDSQWLFPSSTSSDPAEATILSNARKFIRFDVIDKEQVSPTSFILTLKSPAPKALPSLSSLWDVFDLWCVEVKQPQIQVAREYTPLPPAAGSDPDTLRLYVRALRGGEVSTYLSRLSPMGDTVELRGPHGEFDLRSRLGAAGDRVVFLAGGTGIASALQAANAVLPGGSSMTIFWAVRSREEIQRGAPSTQQHAATAASTSSWSWNPFSKRPQETGLKIQAEVLSAEADDASPISRELIALKEKYGDKLDVRVVVDQEGTLIREPDLAAALAQQQQGPRHLGNALPPTTTDGCKFHSQEAHLGMVDGAPNAGKRLLFKDEDCACSPKDGTAAPGKNVFVISGPQGFVQAYAGPKIWRDGGQLQGPVGGMLGAIQRGNPNLLKDWIVLKL</sequence>
<comment type="caution">
    <text evidence="1">The sequence shown here is derived from an EMBL/GenBank/DDBJ whole genome shotgun (WGS) entry which is preliminary data.</text>
</comment>
<keyword evidence="2" id="KW-1185">Reference proteome</keyword>
<proteinExistence type="predicted"/>
<protein>
    <submittedName>
        <fullName evidence="1">Oxidoreductase FAD-binding domain-containing protein</fullName>
    </submittedName>
</protein>
<organism evidence="1 2">
    <name type="scientific">Colletotrichum truncatum</name>
    <name type="common">Anthracnose fungus</name>
    <name type="synonym">Colletotrichum capsici</name>
    <dbReference type="NCBI Taxonomy" id="5467"/>
    <lineage>
        <taxon>Eukaryota</taxon>
        <taxon>Fungi</taxon>
        <taxon>Dikarya</taxon>
        <taxon>Ascomycota</taxon>
        <taxon>Pezizomycotina</taxon>
        <taxon>Sordariomycetes</taxon>
        <taxon>Hypocreomycetidae</taxon>
        <taxon>Glomerellales</taxon>
        <taxon>Glomerellaceae</taxon>
        <taxon>Colletotrichum</taxon>
        <taxon>Colletotrichum truncatum species complex</taxon>
    </lineage>
</organism>
<dbReference type="Proteomes" id="UP000805649">
    <property type="component" value="Unassembled WGS sequence"/>
</dbReference>
<dbReference type="EMBL" id="VUJX02000001">
    <property type="protein sequence ID" value="KAL0943870.1"/>
    <property type="molecule type" value="Genomic_DNA"/>
</dbReference>
<accession>A0ACC3ZIA9</accession>
<reference evidence="1 2" key="1">
    <citation type="journal article" date="2020" name="Phytopathology">
        <title>Genome Sequence Resources of Colletotrichum truncatum, C. plurivorum, C. musicola, and C. sojae: Four Species Pathogenic to Soybean (Glycine max).</title>
        <authorList>
            <person name="Rogerio F."/>
            <person name="Boufleur T.R."/>
            <person name="Ciampi-Guillardi M."/>
            <person name="Sukno S.A."/>
            <person name="Thon M.R."/>
            <person name="Massola Junior N.S."/>
            <person name="Baroncelli R."/>
        </authorList>
    </citation>
    <scope>NUCLEOTIDE SEQUENCE [LARGE SCALE GENOMIC DNA]</scope>
    <source>
        <strain evidence="1 2">CMES1059</strain>
    </source>
</reference>
<name>A0ACC3ZIA9_COLTU</name>
<gene>
    <name evidence="1" type="ORF">CTRU02_201757</name>
</gene>
<evidence type="ECO:0000313" key="1">
    <source>
        <dbReference type="EMBL" id="KAL0943870.1"/>
    </source>
</evidence>
<evidence type="ECO:0000313" key="2">
    <source>
        <dbReference type="Proteomes" id="UP000805649"/>
    </source>
</evidence>